<dbReference type="Proteomes" id="UP000198877">
    <property type="component" value="Unassembled WGS sequence"/>
</dbReference>
<dbReference type="EMBL" id="FOYR01000002">
    <property type="protein sequence ID" value="SFR50965.1"/>
    <property type="molecule type" value="Genomic_DNA"/>
</dbReference>
<evidence type="ECO:0000256" key="1">
    <source>
        <dbReference type="ARBA" id="ARBA00022553"/>
    </source>
</evidence>
<evidence type="ECO:0000256" key="2">
    <source>
        <dbReference type="SAM" id="MobiDB-lite"/>
    </source>
</evidence>
<dbReference type="InterPro" id="IPR008984">
    <property type="entry name" value="SMAD_FHA_dom_sf"/>
</dbReference>
<reference evidence="5" key="1">
    <citation type="submission" date="2016-10" db="EMBL/GenBank/DDBJ databases">
        <authorList>
            <person name="Varghese N."/>
            <person name="Submissions S."/>
        </authorList>
    </citation>
    <scope>NUCLEOTIDE SEQUENCE [LARGE SCALE GENOMIC DNA]</scope>
    <source>
        <strain evidence="5">CL127</strain>
    </source>
</reference>
<feature type="region of interest" description="Disordered" evidence="2">
    <location>
        <begin position="164"/>
        <end position="242"/>
    </location>
</feature>
<dbReference type="PROSITE" id="PS50006">
    <property type="entry name" value="FHA_DOMAIN"/>
    <property type="match status" value="1"/>
</dbReference>
<gene>
    <name evidence="4" type="ORF">SAMN04488591_1606</name>
</gene>
<dbReference type="Pfam" id="PF00498">
    <property type="entry name" value="FHA"/>
    <property type="match status" value="1"/>
</dbReference>
<dbReference type="RefSeq" id="WP_091737445.1">
    <property type="nucleotide sequence ID" value="NZ_FOYR01000002.1"/>
</dbReference>
<feature type="compositionally biased region" description="Basic and acidic residues" evidence="2">
    <location>
        <begin position="213"/>
        <end position="223"/>
    </location>
</feature>
<evidence type="ECO:0000259" key="3">
    <source>
        <dbReference type="PROSITE" id="PS50006"/>
    </source>
</evidence>
<protein>
    <submittedName>
        <fullName evidence="4">FHA domain-containing protein</fullName>
    </submittedName>
</protein>
<organism evidence="4 5">
    <name type="scientific">Microbacterium azadirachtae</name>
    <dbReference type="NCBI Taxonomy" id="582680"/>
    <lineage>
        <taxon>Bacteria</taxon>
        <taxon>Bacillati</taxon>
        <taxon>Actinomycetota</taxon>
        <taxon>Actinomycetes</taxon>
        <taxon>Micrococcales</taxon>
        <taxon>Microbacteriaceae</taxon>
        <taxon>Microbacterium</taxon>
    </lineage>
</organism>
<dbReference type="AlphaFoldDB" id="A0A1I6H901"/>
<dbReference type="InterPro" id="IPR000253">
    <property type="entry name" value="FHA_dom"/>
</dbReference>
<feature type="domain" description="FHA" evidence="3">
    <location>
        <begin position="384"/>
        <end position="440"/>
    </location>
</feature>
<evidence type="ECO:0000313" key="5">
    <source>
        <dbReference type="Proteomes" id="UP000198877"/>
    </source>
</evidence>
<proteinExistence type="predicted"/>
<evidence type="ECO:0000313" key="4">
    <source>
        <dbReference type="EMBL" id="SFR50965.1"/>
    </source>
</evidence>
<keyword evidence="1" id="KW-0597">Phosphoprotein</keyword>
<dbReference type="CDD" id="cd00060">
    <property type="entry name" value="FHA"/>
    <property type="match status" value="1"/>
</dbReference>
<feature type="compositionally biased region" description="Low complexity" evidence="2">
    <location>
        <begin position="224"/>
        <end position="233"/>
    </location>
</feature>
<dbReference type="SUPFAM" id="SSF49879">
    <property type="entry name" value="SMAD/FHA domain"/>
    <property type="match status" value="1"/>
</dbReference>
<accession>A0A1I6H901</accession>
<name>A0A1I6H901_9MICO</name>
<sequence>MNTVYRTGAWYALIGPRAVVALPPDADAALVGTLWERVAAEEVSFAEVVDALTAAGGGSFSAIPPFAAVVREGEHARIAVRGRVRARVITADEECEITGAEVTTWSERFVPAVTGIEIRVEDRTEDPALPIVAGIVRAAVVSAGAAVQVPAPVPEPVAGPAGASLLVPEPVEGPEGASLLVPEPVEGPGGGSLLVPEPVEGPEGASLLVPEPVEGREAPDEAARGTTTIGATTRDPEPALHPVDLADVDDTILSASAAAETILPPADTIAEPIGGHTLDFRPASAAPAPAAHVTAADVDGDHDGATISLAQARAMRADLPLAPTATDAAPAPAEPVPAPVSAVPGITLEPSRPVPAEPVAARVDGSGPRVRLSTGQVVSLDRTVVIGRRPRASRSSGSTLPHLVAVDSPQQDISRSHLEIRPEADAVVVLDLHTTNGSTLLRPGAEPVRLHPGEQTIVVTGDVIDLGDGVTVAFEELP</sequence>
<dbReference type="Gene3D" id="2.60.200.20">
    <property type="match status" value="1"/>
</dbReference>